<feature type="domain" description="Core-binding (CB)" evidence="8">
    <location>
        <begin position="7"/>
        <end position="100"/>
    </location>
</feature>
<dbReference type="RefSeq" id="WP_159071875.1">
    <property type="nucleotide sequence ID" value="NZ_FUXM01000002.1"/>
</dbReference>
<dbReference type="GO" id="GO:0015074">
    <property type="term" value="P:DNA integration"/>
    <property type="evidence" value="ECO:0007669"/>
    <property type="project" value="UniProtKB-KW"/>
</dbReference>
<dbReference type="AlphaFoldDB" id="A0A1T4LWV9"/>
<evidence type="ECO:0000256" key="4">
    <source>
        <dbReference type="ARBA" id="ARBA00023125"/>
    </source>
</evidence>
<evidence type="ECO:0000313" key="9">
    <source>
        <dbReference type="EMBL" id="SJZ59131.1"/>
    </source>
</evidence>
<dbReference type="InterPro" id="IPR002104">
    <property type="entry name" value="Integrase_catalytic"/>
</dbReference>
<evidence type="ECO:0000256" key="6">
    <source>
        <dbReference type="PROSITE-ProRule" id="PRU01248"/>
    </source>
</evidence>
<dbReference type="InterPro" id="IPR044068">
    <property type="entry name" value="CB"/>
</dbReference>
<dbReference type="Pfam" id="PF02899">
    <property type="entry name" value="Phage_int_SAM_1"/>
    <property type="match status" value="1"/>
</dbReference>
<protein>
    <submittedName>
        <fullName evidence="9">Integrase/recombinase XerD</fullName>
    </submittedName>
</protein>
<evidence type="ECO:0000256" key="3">
    <source>
        <dbReference type="ARBA" id="ARBA00022908"/>
    </source>
</evidence>
<evidence type="ECO:0000259" key="7">
    <source>
        <dbReference type="PROSITE" id="PS51898"/>
    </source>
</evidence>
<organism evidence="9 10">
    <name type="scientific">Carboxydocella sporoproducens DSM 16521</name>
    <dbReference type="NCBI Taxonomy" id="1121270"/>
    <lineage>
        <taxon>Bacteria</taxon>
        <taxon>Bacillati</taxon>
        <taxon>Bacillota</taxon>
        <taxon>Clostridia</taxon>
        <taxon>Eubacteriales</taxon>
        <taxon>Clostridiales Family XVI. Incertae Sedis</taxon>
        <taxon>Carboxydocella</taxon>
    </lineage>
</organism>
<dbReference type="SUPFAM" id="SSF56349">
    <property type="entry name" value="DNA breaking-rejoining enzymes"/>
    <property type="match status" value="1"/>
</dbReference>
<reference evidence="10" key="1">
    <citation type="submission" date="2017-02" db="EMBL/GenBank/DDBJ databases">
        <authorList>
            <person name="Varghese N."/>
            <person name="Submissions S."/>
        </authorList>
    </citation>
    <scope>NUCLEOTIDE SEQUENCE [LARGE SCALE GENOMIC DNA]</scope>
    <source>
        <strain evidence="10">DSM 16521</strain>
    </source>
</reference>
<keyword evidence="4 6" id="KW-0238">DNA-binding</keyword>
<dbReference type="GO" id="GO:0006310">
    <property type="term" value="P:DNA recombination"/>
    <property type="evidence" value="ECO:0007669"/>
    <property type="project" value="UniProtKB-KW"/>
</dbReference>
<keyword evidence="10" id="KW-1185">Reference proteome</keyword>
<keyword evidence="3" id="KW-0229">DNA integration</keyword>
<comment type="similarity">
    <text evidence="2">Belongs to the 'phage' integrase family.</text>
</comment>
<dbReference type="GO" id="GO:0003677">
    <property type="term" value="F:DNA binding"/>
    <property type="evidence" value="ECO:0007669"/>
    <property type="project" value="UniProtKB-UniRule"/>
</dbReference>
<dbReference type="Pfam" id="PF00589">
    <property type="entry name" value="Phage_integrase"/>
    <property type="match status" value="1"/>
</dbReference>
<dbReference type="Gene3D" id="1.10.150.130">
    <property type="match status" value="1"/>
</dbReference>
<evidence type="ECO:0000256" key="1">
    <source>
        <dbReference type="ARBA" id="ARBA00003283"/>
    </source>
</evidence>
<keyword evidence="5" id="KW-0233">DNA recombination</keyword>
<dbReference type="InterPro" id="IPR004107">
    <property type="entry name" value="Integrase_SAM-like_N"/>
</dbReference>
<feature type="domain" description="Tyr recombinase" evidence="7">
    <location>
        <begin position="123"/>
        <end position="300"/>
    </location>
</feature>
<dbReference type="PROSITE" id="PS51900">
    <property type="entry name" value="CB"/>
    <property type="match status" value="1"/>
</dbReference>
<evidence type="ECO:0000256" key="2">
    <source>
        <dbReference type="ARBA" id="ARBA00008857"/>
    </source>
</evidence>
<dbReference type="OrthoDB" id="9785687at2"/>
<proteinExistence type="inferred from homology"/>
<evidence type="ECO:0000259" key="8">
    <source>
        <dbReference type="PROSITE" id="PS51900"/>
    </source>
</evidence>
<comment type="function">
    <text evidence="1">Site-specific tyrosine recombinase, which acts by catalyzing the cutting and rejoining of the recombining DNA molecules.</text>
</comment>
<evidence type="ECO:0000313" key="10">
    <source>
        <dbReference type="Proteomes" id="UP000189933"/>
    </source>
</evidence>
<gene>
    <name evidence="9" type="ORF">SAMN02745885_00345</name>
</gene>
<dbReference type="EMBL" id="FUXM01000002">
    <property type="protein sequence ID" value="SJZ59131.1"/>
    <property type="molecule type" value="Genomic_DNA"/>
</dbReference>
<sequence length="316" mass="36043">MLTATISDLDNLLESFSVHLRLGQTGVSRKKSPATVNAYMSDIQMFFRWVFETKQISKIEEINSELILEYILYLTDNLCVKESTLARKIASLKAFFRYLEFKGFIPLDPTLRIKGYTERRRRELPKFLSTVKSQKILASAEETKYIKRNKAILYVFLTCGLRISELINLKLENVNLEAGEITVYGKGGKYRIVPLIGPALQLVQEYISERGPQSTNYLFLTKYNKPFTRIGMYNLIKTLARKAGLGSEVTPHTLRHTCATLLHSMGVPLRDIQELLGHADLSTTQIYTHVVKEKLKQSAALNPLLTNPESEFSEKQ</sequence>
<dbReference type="InterPro" id="IPR050090">
    <property type="entry name" value="Tyrosine_recombinase_XerCD"/>
</dbReference>
<dbReference type="PANTHER" id="PTHR30349:SF81">
    <property type="entry name" value="TYROSINE RECOMBINASE XERC"/>
    <property type="match status" value="1"/>
</dbReference>
<name>A0A1T4LWV9_9FIRM</name>
<accession>A0A1T4LWV9</accession>
<dbReference type="Gene3D" id="1.10.443.10">
    <property type="entry name" value="Intergrase catalytic core"/>
    <property type="match status" value="1"/>
</dbReference>
<dbReference type="PANTHER" id="PTHR30349">
    <property type="entry name" value="PHAGE INTEGRASE-RELATED"/>
    <property type="match status" value="1"/>
</dbReference>
<dbReference type="PROSITE" id="PS51898">
    <property type="entry name" value="TYR_RECOMBINASE"/>
    <property type="match status" value="1"/>
</dbReference>
<dbReference type="InterPro" id="IPR013762">
    <property type="entry name" value="Integrase-like_cat_sf"/>
</dbReference>
<dbReference type="Proteomes" id="UP000189933">
    <property type="component" value="Unassembled WGS sequence"/>
</dbReference>
<evidence type="ECO:0000256" key="5">
    <source>
        <dbReference type="ARBA" id="ARBA00023172"/>
    </source>
</evidence>
<dbReference type="InterPro" id="IPR011010">
    <property type="entry name" value="DNA_brk_join_enz"/>
</dbReference>
<dbReference type="InterPro" id="IPR010998">
    <property type="entry name" value="Integrase_recombinase_N"/>
</dbReference>